<dbReference type="EMBL" id="QFQP01000015">
    <property type="protein sequence ID" value="PZR11156.1"/>
    <property type="molecule type" value="Genomic_DNA"/>
</dbReference>
<evidence type="ECO:0000256" key="3">
    <source>
        <dbReference type="ARBA" id="ARBA00022729"/>
    </source>
</evidence>
<evidence type="ECO:0000259" key="9">
    <source>
        <dbReference type="Pfam" id="PF01471"/>
    </source>
</evidence>
<evidence type="ECO:0000313" key="10">
    <source>
        <dbReference type="EMBL" id="PZR11156.1"/>
    </source>
</evidence>
<keyword evidence="4" id="KW-0378">Hydrolase</keyword>
<dbReference type="Pfam" id="PF01471">
    <property type="entry name" value="PG_binding_1"/>
    <property type="match status" value="1"/>
</dbReference>
<accession>A0A2W5TFB2</accession>
<keyword evidence="2" id="KW-0964">Secreted</keyword>
<dbReference type="InterPro" id="IPR036366">
    <property type="entry name" value="PGBDSf"/>
</dbReference>
<feature type="domain" description="Peptidoglycan binding-like" evidence="9">
    <location>
        <begin position="32"/>
        <end position="87"/>
    </location>
</feature>
<feature type="region of interest" description="Disordered" evidence="8">
    <location>
        <begin position="84"/>
        <end position="116"/>
    </location>
</feature>
<dbReference type="InterPro" id="IPR002477">
    <property type="entry name" value="Peptidoglycan-bd-like"/>
</dbReference>
<reference evidence="10 11" key="1">
    <citation type="submission" date="2017-08" db="EMBL/GenBank/DDBJ databases">
        <title>Infants hospitalized years apart are colonized by the same room-sourced microbial strains.</title>
        <authorList>
            <person name="Brooks B."/>
            <person name="Olm M.R."/>
            <person name="Firek B.A."/>
            <person name="Baker R."/>
            <person name="Thomas B.C."/>
            <person name="Morowitz M.J."/>
            <person name="Banfield J.F."/>
        </authorList>
    </citation>
    <scope>NUCLEOTIDE SEQUENCE [LARGE SCALE GENOMIC DNA]</scope>
    <source>
        <strain evidence="10">S2_003_000_R2_14</strain>
    </source>
</reference>
<keyword evidence="3" id="KW-0732">Signal</keyword>
<evidence type="ECO:0000256" key="5">
    <source>
        <dbReference type="ARBA" id="ARBA00023277"/>
    </source>
</evidence>
<keyword evidence="5" id="KW-0119">Carbohydrate metabolism</keyword>
<evidence type="ECO:0000256" key="4">
    <source>
        <dbReference type="ARBA" id="ARBA00022801"/>
    </source>
</evidence>
<evidence type="ECO:0000313" key="11">
    <source>
        <dbReference type="Proteomes" id="UP000249061"/>
    </source>
</evidence>
<comment type="caution">
    <text evidence="10">The sequence shown here is derived from an EMBL/GenBank/DDBJ whole genome shotgun (WGS) entry which is preliminary data.</text>
</comment>
<evidence type="ECO:0000256" key="6">
    <source>
        <dbReference type="ARBA" id="ARBA00023295"/>
    </source>
</evidence>
<sequence>MRVTSSTAAFVPASSAPRALTTTSTLKRGAEGEQVKALQQALAREGFDPGSVDGKFGANTERAVKAFQRANGLTVDGVVGPKTRAALSGGSVPTTPSNPPSAGAGGDVSTSRTKTNTIGGVSTWKVAGKNGLAFKSGMSVDADGSPRAYNPANTGLDHLANAGKPGNWWGIATNSSGKPYVQGAKDPAPGYYVSTTALTNPKFPANDPRRYVDSEKVPFIAIPPQLREQGVKLGDLVAVRNDKTGKTVFAVVADIGPKDHQGEGSIKLAQELGINSNARNGGVGSGISYVVFPGSKQTWPMTHEQIQAAGAKAYAQYGGDAQLSSAVR</sequence>
<evidence type="ECO:0000256" key="1">
    <source>
        <dbReference type="ARBA" id="ARBA00004613"/>
    </source>
</evidence>
<comment type="subcellular location">
    <subcellularLocation>
        <location evidence="1">Secreted</location>
    </subcellularLocation>
</comment>
<keyword evidence="7" id="KW-0624">Polysaccharide degradation</keyword>
<organism evidence="10 11">
    <name type="scientific">Archangium gephyra</name>
    <dbReference type="NCBI Taxonomy" id="48"/>
    <lineage>
        <taxon>Bacteria</taxon>
        <taxon>Pseudomonadati</taxon>
        <taxon>Myxococcota</taxon>
        <taxon>Myxococcia</taxon>
        <taxon>Myxococcales</taxon>
        <taxon>Cystobacterineae</taxon>
        <taxon>Archangiaceae</taxon>
        <taxon>Archangium</taxon>
    </lineage>
</organism>
<dbReference type="GO" id="GO:0016977">
    <property type="term" value="F:chitosanase activity"/>
    <property type="evidence" value="ECO:0007669"/>
    <property type="project" value="InterPro"/>
</dbReference>
<keyword evidence="6" id="KW-0326">Glycosidase</keyword>
<dbReference type="GO" id="GO:0005576">
    <property type="term" value="C:extracellular region"/>
    <property type="evidence" value="ECO:0007669"/>
    <property type="project" value="UniProtKB-SubCell"/>
</dbReference>
<name>A0A2W5TFB2_9BACT</name>
<protein>
    <recommendedName>
        <fullName evidence="9">Peptidoglycan binding-like domain-containing protein</fullName>
    </recommendedName>
</protein>
<evidence type="ECO:0000256" key="7">
    <source>
        <dbReference type="ARBA" id="ARBA00023326"/>
    </source>
</evidence>
<proteinExistence type="predicted"/>
<evidence type="ECO:0000256" key="2">
    <source>
        <dbReference type="ARBA" id="ARBA00022525"/>
    </source>
</evidence>
<evidence type="ECO:0000256" key="8">
    <source>
        <dbReference type="SAM" id="MobiDB-lite"/>
    </source>
</evidence>
<gene>
    <name evidence="10" type="ORF">DI536_18650</name>
</gene>
<dbReference type="AlphaFoldDB" id="A0A2W5TFB2"/>
<dbReference type="InterPro" id="IPR009939">
    <property type="entry name" value="Chitosanase_fungal"/>
</dbReference>
<dbReference type="Pfam" id="PF07335">
    <property type="entry name" value="Glyco_hydro_75"/>
    <property type="match status" value="1"/>
</dbReference>
<dbReference type="Gene3D" id="1.10.101.10">
    <property type="entry name" value="PGBD-like superfamily/PGBD"/>
    <property type="match status" value="1"/>
</dbReference>
<dbReference type="SUPFAM" id="SSF47090">
    <property type="entry name" value="PGBD-like"/>
    <property type="match status" value="1"/>
</dbReference>
<dbReference type="Proteomes" id="UP000249061">
    <property type="component" value="Unassembled WGS sequence"/>
</dbReference>
<dbReference type="InterPro" id="IPR036365">
    <property type="entry name" value="PGBD-like_sf"/>
</dbReference>
<dbReference type="GO" id="GO:0000272">
    <property type="term" value="P:polysaccharide catabolic process"/>
    <property type="evidence" value="ECO:0007669"/>
    <property type="project" value="UniProtKB-KW"/>
</dbReference>